<dbReference type="PROSITE" id="PS50893">
    <property type="entry name" value="ABC_TRANSPORTER_2"/>
    <property type="match status" value="1"/>
</dbReference>
<sequence length="303" mass="32735">MDAVRTCDLTKRFGGKTAVDRFGMRVGKGDIYGFVGRNGAGKTTVMRMLAGLAEPTGGEVRVFGASPKEAGTARRIGVLIEHPGLYGSMSAYDNLMMKALALGLVDPKGKSRELLEFVGLGQVGRMKAKRFSLGMKQRLGLALALLGDPDLLLLDEPLNGLDPEGVQEVRRLIMQLNEQRGVTVVVSSHALEQLGRMATRYGVIREGRMVRELTAADVERECSDFLQVETANPKRALAVLQERFPALRFQAMPDASLRAFGGADAAAVGAALAEQGIAVSGLYAHKRDLEEFFVEMMGAEHRG</sequence>
<dbReference type="InterPro" id="IPR003593">
    <property type="entry name" value="AAA+_ATPase"/>
</dbReference>
<dbReference type="SUPFAM" id="SSF52540">
    <property type="entry name" value="P-loop containing nucleoside triphosphate hydrolases"/>
    <property type="match status" value="1"/>
</dbReference>
<dbReference type="InterPro" id="IPR027417">
    <property type="entry name" value="P-loop_NTPase"/>
</dbReference>
<dbReference type="RefSeq" id="WP_087193883.1">
    <property type="nucleotide sequence ID" value="NZ_DBEYRC010000032.1"/>
</dbReference>
<evidence type="ECO:0000313" key="7">
    <source>
        <dbReference type="Proteomes" id="UP000236488"/>
    </source>
</evidence>
<dbReference type="PANTHER" id="PTHR43335:SF8">
    <property type="entry name" value="ABC TRANSPORTER, ATP-BINDING PROTEIN"/>
    <property type="match status" value="1"/>
</dbReference>
<dbReference type="PANTHER" id="PTHR43335">
    <property type="entry name" value="ABC TRANSPORTER, ATP-BINDING PROTEIN"/>
    <property type="match status" value="1"/>
</dbReference>
<dbReference type="InterPro" id="IPR003439">
    <property type="entry name" value="ABC_transporter-like_ATP-bd"/>
</dbReference>
<evidence type="ECO:0000313" key="6">
    <source>
        <dbReference type="EMBL" id="PNV65679.1"/>
    </source>
</evidence>
<comment type="caution">
    <text evidence="6">The sequence shown here is derived from an EMBL/GenBank/DDBJ whole genome shotgun (WGS) entry which is preliminary data.</text>
</comment>
<dbReference type="Pfam" id="PF00005">
    <property type="entry name" value="ABC_tran"/>
    <property type="match status" value="1"/>
</dbReference>
<evidence type="ECO:0000256" key="4">
    <source>
        <dbReference type="ARBA" id="ARBA00022840"/>
    </source>
</evidence>
<keyword evidence="2" id="KW-0813">Transport</keyword>
<dbReference type="Proteomes" id="UP000236488">
    <property type="component" value="Unassembled WGS sequence"/>
</dbReference>
<dbReference type="Gene3D" id="3.40.50.300">
    <property type="entry name" value="P-loop containing nucleotide triphosphate hydrolases"/>
    <property type="match status" value="1"/>
</dbReference>
<protein>
    <submittedName>
        <fullName evidence="6">ABC transporter</fullName>
    </submittedName>
</protein>
<dbReference type="PROSITE" id="PS00211">
    <property type="entry name" value="ABC_TRANSPORTER_1"/>
    <property type="match status" value="1"/>
</dbReference>
<keyword evidence="7" id="KW-1185">Reference proteome</keyword>
<comment type="similarity">
    <text evidence="1">Belongs to the ABC transporter superfamily.</text>
</comment>
<dbReference type="SMART" id="SM00382">
    <property type="entry name" value="AAA"/>
    <property type="match status" value="1"/>
</dbReference>
<evidence type="ECO:0000256" key="2">
    <source>
        <dbReference type="ARBA" id="ARBA00022448"/>
    </source>
</evidence>
<keyword evidence="3" id="KW-0547">Nucleotide-binding</keyword>
<feature type="domain" description="ABC transporter" evidence="5">
    <location>
        <begin position="4"/>
        <end position="231"/>
    </location>
</feature>
<reference evidence="6 7" key="1">
    <citation type="journal article" date="2018" name="Int. J. Syst. Evol. Microbiol.">
        <title>Rubneribacter badeniensis gen. nov., sp. nov. and Enteroscipio rubneri gen. nov., sp. nov., new members of the Eggerthellaceae isolated from human faeces.</title>
        <authorList>
            <person name="Danylec N."/>
            <person name="Gobl A."/>
            <person name="Stoll D.A."/>
            <person name="Hetzer B."/>
            <person name="Kulling S.E."/>
            <person name="Huch M."/>
        </authorList>
    </citation>
    <scope>NUCLEOTIDE SEQUENCE [LARGE SCALE GENOMIC DNA]</scope>
    <source>
        <strain evidence="6 7">ResAG-85</strain>
    </source>
</reference>
<organism evidence="6 7">
    <name type="scientific">Rubneribacter badeniensis</name>
    <dbReference type="NCBI Taxonomy" id="2070688"/>
    <lineage>
        <taxon>Bacteria</taxon>
        <taxon>Bacillati</taxon>
        <taxon>Actinomycetota</taxon>
        <taxon>Coriobacteriia</taxon>
        <taxon>Eggerthellales</taxon>
        <taxon>Eggerthellaceae</taxon>
        <taxon>Rubneribacter</taxon>
    </lineage>
</organism>
<keyword evidence="4" id="KW-0067">ATP-binding</keyword>
<gene>
    <name evidence="6" type="ORF">C2L80_05170</name>
</gene>
<evidence type="ECO:0000259" key="5">
    <source>
        <dbReference type="PROSITE" id="PS50893"/>
    </source>
</evidence>
<accession>A0A2K2U5X8</accession>
<dbReference type="EMBL" id="PPEL01000020">
    <property type="protein sequence ID" value="PNV65679.1"/>
    <property type="molecule type" value="Genomic_DNA"/>
</dbReference>
<evidence type="ECO:0000256" key="3">
    <source>
        <dbReference type="ARBA" id="ARBA00022741"/>
    </source>
</evidence>
<dbReference type="GO" id="GO:0016887">
    <property type="term" value="F:ATP hydrolysis activity"/>
    <property type="evidence" value="ECO:0007669"/>
    <property type="project" value="InterPro"/>
</dbReference>
<name>A0A2K2U5X8_9ACTN</name>
<proteinExistence type="inferred from homology"/>
<dbReference type="AlphaFoldDB" id="A0A2K2U5X8"/>
<dbReference type="InterPro" id="IPR017871">
    <property type="entry name" value="ABC_transporter-like_CS"/>
</dbReference>
<dbReference type="GO" id="GO:0005524">
    <property type="term" value="F:ATP binding"/>
    <property type="evidence" value="ECO:0007669"/>
    <property type="project" value="UniProtKB-KW"/>
</dbReference>
<evidence type="ECO:0000256" key="1">
    <source>
        <dbReference type="ARBA" id="ARBA00005417"/>
    </source>
</evidence>